<dbReference type="AlphaFoldDB" id="A0A0F9XQT6"/>
<organism evidence="1">
    <name type="scientific">marine sediment metagenome</name>
    <dbReference type="NCBI Taxonomy" id="412755"/>
    <lineage>
        <taxon>unclassified sequences</taxon>
        <taxon>metagenomes</taxon>
        <taxon>ecological metagenomes</taxon>
    </lineage>
</organism>
<evidence type="ECO:0000313" key="1">
    <source>
        <dbReference type="EMBL" id="KKN94698.1"/>
    </source>
</evidence>
<gene>
    <name evidence="1" type="ORF">LCGC14_0185140</name>
</gene>
<comment type="caution">
    <text evidence="1">The sequence shown here is derived from an EMBL/GenBank/DDBJ whole genome shotgun (WGS) entry which is preliminary data.</text>
</comment>
<accession>A0A0F9XQT6</accession>
<proteinExistence type="predicted"/>
<sequence length="160" mass="17606">MMALQRLPMPLYAFRAGAKSSAWFGDRIKTWRTSAHRETGAFFASTVRVYGGCAWETAKSAGFQVSRFANLRTATPINCLATVGDGSTKLGDLPMASLRLSNLITRNLSSRAAAHRAMAKAALFADSSTRTRLKRYNHHIDKAQQLEARLADTQRQEVSA</sequence>
<name>A0A0F9XQT6_9ZZZZ</name>
<dbReference type="EMBL" id="LAZR01000076">
    <property type="protein sequence ID" value="KKN94698.1"/>
    <property type="molecule type" value="Genomic_DNA"/>
</dbReference>
<protein>
    <submittedName>
        <fullName evidence="1">Uncharacterized protein</fullName>
    </submittedName>
</protein>
<reference evidence="1" key="1">
    <citation type="journal article" date="2015" name="Nature">
        <title>Complex archaea that bridge the gap between prokaryotes and eukaryotes.</title>
        <authorList>
            <person name="Spang A."/>
            <person name="Saw J.H."/>
            <person name="Jorgensen S.L."/>
            <person name="Zaremba-Niedzwiedzka K."/>
            <person name="Martijn J."/>
            <person name="Lind A.E."/>
            <person name="van Eijk R."/>
            <person name="Schleper C."/>
            <person name="Guy L."/>
            <person name="Ettema T.J."/>
        </authorList>
    </citation>
    <scope>NUCLEOTIDE SEQUENCE</scope>
</reference>